<dbReference type="GeneID" id="105231937"/>
<dbReference type="GO" id="GO:0000122">
    <property type="term" value="P:negative regulation of transcription by RNA polymerase II"/>
    <property type="evidence" value="ECO:0007669"/>
    <property type="project" value="UniProtKB-ARBA"/>
</dbReference>
<evidence type="ECO:0000256" key="8">
    <source>
        <dbReference type="SAM" id="MobiDB-lite"/>
    </source>
</evidence>
<keyword evidence="3" id="KW-0677">Repeat</keyword>
<dbReference type="OrthoDB" id="3214149at2759"/>
<evidence type="ECO:0000313" key="11">
    <source>
        <dbReference type="RefSeq" id="XP_011211764.2"/>
    </source>
</evidence>
<evidence type="ECO:0000256" key="6">
    <source>
        <dbReference type="ARBA" id="ARBA00023242"/>
    </source>
</evidence>
<dbReference type="Pfam" id="PF00096">
    <property type="entry name" value="zf-C2H2"/>
    <property type="match status" value="2"/>
</dbReference>
<feature type="region of interest" description="Disordered" evidence="8">
    <location>
        <begin position="1417"/>
        <end position="1452"/>
    </location>
</feature>
<feature type="compositionally biased region" description="Low complexity" evidence="8">
    <location>
        <begin position="644"/>
        <end position="656"/>
    </location>
</feature>
<feature type="region of interest" description="Disordered" evidence="8">
    <location>
        <begin position="1152"/>
        <end position="1177"/>
    </location>
</feature>
<feature type="region of interest" description="Disordered" evidence="8">
    <location>
        <begin position="103"/>
        <end position="125"/>
    </location>
</feature>
<reference evidence="10" key="1">
    <citation type="submission" date="2025-05" db="UniProtKB">
        <authorList>
            <consortium name="RefSeq"/>
        </authorList>
    </citation>
    <scope>NUCLEOTIDE SEQUENCE [LARGE SCALE GENOMIC DNA]</scope>
</reference>
<feature type="domain" description="C2H2-type" evidence="9">
    <location>
        <begin position="826"/>
        <end position="855"/>
    </location>
</feature>
<keyword evidence="4 7" id="KW-0863">Zinc-finger</keyword>
<comment type="subcellular location">
    <subcellularLocation>
        <location evidence="1">Nucleus</location>
    </subcellularLocation>
</comment>
<evidence type="ECO:0000256" key="7">
    <source>
        <dbReference type="PROSITE-ProRule" id="PRU00042"/>
    </source>
</evidence>
<dbReference type="GO" id="GO:0140297">
    <property type="term" value="F:DNA-binding transcription factor binding"/>
    <property type="evidence" value="ECO:0007669"/>
    <property type="project" value="UniProtKB-ARBA"/>
</dbReference>
<dbReference type="Gene3D" id="3.30.160.60">
    <property type="entry name" value="Classic Zinc Finger"/>
    <property type="match status" value="5"/>
</dbReference>
<dbReference type="PROSITE" id="PS00028">
    <property type="entry name" value="ZINC_FINGER_C2H2_1"/>
    <property type="match status" value="4"/>
</dbReference>
<feature type="compositionally biased region" description="Low complexity" evidence="8">
    <location>
        <begin position="111"/>
        <end position="125"/>
    </location>
</feature>
<proteinExistence type="predicted"/>
<accession>A0A6I9W4F4</accession>
<feature type="domain" description="C2H2-type" evidence="9">
    <location>
        <begin position="796"/>
        <end position="825"/>
    </location>
</feature>
<feature type="compositionally biased region" description="Low complexity" evidence="8">
    <location>
        <begin position="1009"/>
        <end position="1019"/>
    </location>
</feature>
<dbReference type="PANTHER" id="PTHR45718:SF4">
    <property type="entry name" value="TRANSCRIPTIONAL ACTIVATOR CUBITUS INTERRUPTUS"/>
    <property type="match status" value="1"/>
</dbReference>
<keyword evidence="10" id="KW-1185">Reference proteome</keyword>
<feature type="domain" description="C2H2-type" evidence="9">
    <location>
        <begin position="856"/>
        <end position="885"/>
    </location>
</feature>
<dbReference type="SMART" id="SM00355">
    <property type="entry name" value="ZnF_C2H2"/>
    <property type="match status" value="5"/>
</dbReference>
<feature type="region of interest" description="Disordered" evidence="8">
    <location>
        <begin position="886"/>
        <end position="932"/>
    </location>
</feature>
<gene>
    <name evidence="11" type="primary">LOC105231937</name>
</gene>
<dbReference type="InterPro" id="IPR043359">
    <property type="entry name" value="GLI-like"/>
</dbReference>
<name>A0A6I9W4F4_BACDO</name>
<feature type="compositionally biased region" description="Polar residues" evidence="8">
    <location>
        <begin position="25"/>
        <end position="43"/>
    </location>
</feature>
<dbReference type="GO" id="GO:0000978">
    <property type="term" value="F:RNA polymerase II cis-regulatory region sequence-specific DNA binding"/>
    <property type="evidence" value="ECO:0007669"/>
    <property type="project" value="TreeGrafter"/>
</dbReference>
<feature type="compositionally biased region" description="Low complexity" evidence="8">
    <location>
        <begin position="980"/>
        <end position="1002"/>
    </location>
</feature>
<dbReference type="InParanoid" id="A0A6I9W4F4"/>
<dbReference type="RefSeq" id="XP_011211764.2">
    <property type="nucleotide sequence ID" value="XM_011213462.4"/>
</dbReference>
<dbReference type="GO" id="GO:0005634">
    <property type="term" value="C:nucleus"/>
    <property type="evidence" value="ECO:0007669"/>
    <property type="project" value="UniProtKB-SubCell"/>
</dbReference>
<feature type="region of interest" description="Disordered" evidence="8">
    <location>
        <begin position="1102"/>
        <end position="1127"/>
    </location>
</feature>
<feature type="region of interest" description="Disordered" evidence="8">
    <location>
        <begin position="980"/>
        <end position="1021"/>
    </location>
</feature>
<reference evidence="11" key="2">
    <citation type="submission" date="2025-08" db="UniProtKB">
        <authorList>
            <consortium name="RefSeq"/>
        </authorList>
    </citation>
    <scope>IDENTIFICATION</scope>
    <source>
        <tissue evidence="11">Adult</tissue>
    </source>
</reference>
<feature type="region of interest" description="Disordered" evidence="8">
    <location>
        <begin position="24"/>
        <end position="43"/>
    </location>
</feature>
<organism evidence="10 11">
    <name type="scientific">Bactrocera dorsalis</name>
    <name type="common">Oriental fruit fly</name>
    <name type="synonym">Dacus dorsalis</name>
    <dbReference type="NCBI Taxonomy" id="27457"/>
    <lineage>
        <taxon>Eukaryota</taxon>
        <taxon>Metazoa</taxon>
        <taxon>Ecdysozoa</taxon>
        <taxon>Arthropoda</taxon>
        <taxon>Hexapoda</taxon>
        <taxon>Insecta</taxon>
        <taxon>Pterygota</taxon>
        <taxon>Neoptera</taxon>
        <taxon>Endopterygota</taxon>
        <taxon>Diptera</taxon>
        <taxon>Brachycera</taxon>
        <taxon>Muscomorpha</taxon>
        <taxon>Tephritoidea</taxon>
        <taxon>Tephritidae</taxon>
        <taxon>Bactrocera</taxon>
        <taxon>Bactrocera</taxon>
    </lineage>
</organism>
<evidence type="ECO:0000256" key="3">
    <source>
        <dbReference type="ARBA" id="ARBA00022737"/>
    </source>
</evidence>
<evidence type="ECO:0000313" key="10">
    <source>
        <dbReference type="Proteomes" id="UP001652620"/>
    </source>
</evidence>
<dbReference type="GO" id="GO:0000981">
    <property type="term" value="F:DNA-binding transcription factor activity, RNA polymerase II-specific"/>
    <property type="evidence" value="ECO:0007669"/>
    <property type="project" value="TreeGrafter"/>
</dbReference>
<evidence type="ECO:0000256" key="5">
    <source>
        <dbReference type="ARBA" id="ARBA00022833"/>
    </source>
</evidence>
<feature type="domain" description="C2H2-type" evidence="9">
    <location>
        <begin position="768"/>
        <end position="795"/>
    </location>
</feature>
<dbReference type="GO" id="GO:0008270">
    <property type="term" value="F:zinc ion binding"/>
    <property type="evidence" value="ECO:0007669"/>
    <property type="project" value="UniProtKB-KW"/>
</dbReference>
<dbReference type="Pfam" id="PF23561">
    <property type="entry name" value="zf-C2H2_15"/>
    <property type="match status" value="1"/>
</dbReference>
<dbReference type="PANTHER" id="PTHR45718">
    <property type="entry name" value="TRANSCRIPTIONAL ACTIVATOR CUBITUS INTERRUPTUS"/>
    <property type="match status" value="1"/>
</dbReference>
<dbReference type="Proteomes" id="UP001652620">
    <property type="component" value="Chromosome 2"/>
</dbReference>
<dbReference type="InterPro" id="IPR036236">
    <property type="entry name" value="Znf_C2H2_sf"/>
</dbReference>
<feature type="compositionally biased region" description="Polar residues" evidence="8">
    <location>
        <begin position="1115"/>
        <end position="1127"/>
    </location>
</feature>
<feature type="region of interest" description="Disordered" evidence="8">
    <location>
        <begin position="643"/>
        <end position="685"/>
    </location>
</feature>
<dbReference type="KEGG" id="bdr:105231937"/>
<dbReference type="FunCoup" id="A0A6I9W4F4">
    <property type="interactions" value="2"/>
</dbReference>
<dbReference type="SUPFAM" id="SSF57667">
    <property type="entry name" value="beta-beta-alpha zinc fingers"/>
    <property type="match status" value="3"/>
</dbReference>
<keyword evidence="2" id="KW-0479">Metal-binding</keyword>
<dbReference type="PROSITE" id="PS50157">
    <property type="entry name" value="ZINC_FINGER_C2H2_2"/>
    <property type="match status" value="4"/>
</dbReference>
<evidence type="ECO:0000256" key="2">
    <source>
        <dbReference type="ARBA" id="ARBA00022723"/>
    </source>
</evidence>
<evidence type="ECO:0000259" key="9">
    <source>
        <dbReference type="PROSITE" id="PS50157"/>
    </source>
</evidence>
<feature type="compositionally biased region" description="Low complexity" evidence="8">
    <location>
        <begin position="895"/>
        <end position="913"/>
    </location>
</feature>
<sequence>MSATVKVSTPSLSISPLTAVKVSFPSETPTNKDNNSRSNKLKSVSHTTMLPQIKLPPASPLYSPLYPAMDAVASTPNHYANSSNNNISSGNNCALLMSPPLSAKTEQDNYQESQQQQQQHLSLPQQQHGVDFLAPNCNLKAAYGSNSHSYTDFTSAELSFPDFSLSYMVETPTSVYGSCNSNNNTVDCTTGNHCGNDASTNVSFCCADSDEVMLQQQQQQSRQKPTACQIGSSSNAQDVFRFEPEDIARLISADCETSCSFVNSPTNAGAAMPQGGGLSMTNTLQASFSPRTPYSPYATATSYAPCSVPPSPGMLGGMQLVDGNYQALQQKQHQQQISAAVFGGVESNCSNSNSSCDLGDGSQMLVAGTVTTDCLNLDIEYYNYDEINCQSKNQSPCSSPPLDPWMTLNLADTIANAAAAETAAAQTQLKHSPKLSNTSYAAYQSYETQYMPSLTSEIKQESSTIKLPSMMSTFGTPKYESVYNYDYAFGHEELAPQPQQCEYQCQQQQQQQQAQERWLPYDATAMPVAAAAVHNYDHLPENYQNCNLLHAEKPNREHKIIWTIDELDEMHEELIDELCSASTKQSNHMSGDEDVDVDIAGYFEEENSLDFALQVAASNERAFDDANEDDNDSVFHISDSAVVNSNTNTNNSNNKNQLEQHATQPTRRRRRYTSPAVNGSGAAAKKSTCHGSAIDIDASYGAHTRGIVARQEKQVADLEHMDAYADEAQICRWTDCNEEFPNQAEFVAHIEKRHVDAKKREDFSCFWLDCPRRYKPFNARYKLLIHMRVHSGEKPNKCPFPTCNKAFSRLENLKIHQRSHTGERPYGCQYSGCLKAFSNSSDRAKHQRTHYDTKPYACQLAGCTKRYTDPSSLRKHVKNHALRNANGHLARRKSASAASAGGGSKKVNNNNNNGQMTTAKMRRHSESSLAHATAQITGGETLEAQTATTIATLANATTTTTSTKALAQTTLIGSKLMNNTQSQMQSQSQQSVQQTRQQRSNSCSEMSTNYNNSKNNCNNKLSHYDNHDELMTTATTTAVEHTPLLATPTATMPTTTTTAAALAPMYKAATAVSYTMRQHANNASSGVNSDMATIFVATTNTGGGKNNNSNGNGNEQQQHDYATNGSKGNSMNFNELSNCIVTIEHNQNENSIDCSDDNNSNSHSISHCDNNEAISKPPGAARVAYGMRQPGANTQEMDTLSVCSNSSSRSGGCSDNNNSNCSCSSNNEHINQLNELGQFLVLSPKATHNTSADVGKQSIACATAATTAHAVAWHTPTNCNKYMDHTNTANITAISNISADMAQSTAVEARTTASAAAVASIAATAACKHINSKAPPPPLQEFVSFEYVKRMLAETFEPEPTAFPSASPGGNAAYMAANQPSLKAANNTAGEEAARAAQAISANKQCNAAMAQTANGQNADAAKSTCDGAQTNRGNGNSNNNENGSAVNAGSDYANNFEMDYLQSFM</sequence>
<protein>
    <submittedName>
        <fullName evidence="11">Uncharacterized protein LOC105231937</fullName>
    </submittedName>
</protein>
<keyword evidence="5" id="KW-0862">Zinc</keyword>
<keyword evidence="6" id="KW-0539">Nucleus</keyword>
<feature type="compositionally biased region" description="Low complexity" evidence="8">
    <location>
        <begin position="1432"/>
        <end position="1451"/>
    </location>
</feature>
<evidence type="ECO:0000256" key="1">
    <source>
        <dbReference type="ARBA" id="ARBA00004123"/>
    </source>
</evidence>
<feature type="compositionally biased region" description="Low complexity" evidence="8">
    <location>
        <begin position="1152"/>
        <end position="1168"/>
    </location>
</feature>
<dbReference type="InterPro" id="IPR013087">
    <property type="entry name" value="Znf_C2H2_type"/>
</dbReference>
<evidence type="ECO:0000256" key="4">
    <source>
        <dbReference type="ARBA" id="ARBA00022771"/>
    </source>
</evidence>
<dbReference type="InterPro" id="IPR056436">
    <property type="entry name" value="Znf-C2H2_ZIC1-5/GLI1-3-like"/>
</dbReference>